<keyword evidence="1" id="KW-0175">Coiled coil</keyword>
<feature type="coiled-coil region" evidence="1">
    <location>
        <begin position="26"/>
        <end position="60"/>
    </location>
</feature>
<name>A0ABU5S2A9_9BACT</name>
<dbReference type="EMBL" id="JAYGIL010000006">
    <property type="protein sequence ID" value="MEA5402549.1"/>
    <property type="molecule type" value="Genomic_DNA"/>
</dbReference>
<keyword evidence="3" id="KW-1185">Reference proteome</keyword>
<evidence type="ECO:0000313" key="3">
    <source>
        <dbReference type="Proteomes" id="UP001303899"/>
    </source>
</evidence>
<comment type="caution">
    <text evidence="2">The sequence shown here is derived from an EMBL/GenBank/DDBJ whole genome shotgun (WGS) entry which is preliminary data.</text>
</comment>
<reference evidence="2 3" key="1">
    <citation type="submission" date="2023-12" db="EMBL/GenBank/DDBJ databases">
        <title>Novel species of the genus Arcicella isolated from rivers.</title>
        <authorList>
            <person name="Lu H."/>
        </authorList>
    </citation>
    <scope>NUCLEOTIDE SEQUENCE [LARGE SCALE GENOMIC DNA]</scope>
    <source>
        <strain evidence="2 3">DC2W</strain>
    </source>
</reference>
<accession>A0ABU5S2A9</accession>
<sequence>MNIDDNTNELILNTLYKKIGVYEILVDTMLGNISLLEERIKELTERLKYQEKHIDILESTLDDYDRLESGYHKQYFN</sequence>
<protein>
    <submittedName>
        <fullName evidence="2">Uncharacterized protein</fullName>
    </submittedName>
</protein>
<dbReference type="RefSeq" id="WP_323327193.1">
    <property type="nucleotide sequence ID" value="NZ_JAYGIL010000006.1"/>
</dbReference>
<dbReference type="Proteomes" id="UP001303899">
    <property type="component" value="Unassembled WGS sequence"/>
</dbReference>
<proteinExistence type="predicted"/>
<gene>
    <name evidence="2" type="ORF">VB776_06465</name>
</gene>
<organism evidence="2 3">
    <name type="scientific">Arcicella gelida</name>
    <dbReference type="NCBI Taxonomy" id="2984195"/>
    <lineage>
        <taxon>Bacteria</taxon>
        <taxon>Pseudomonadati</taxon>
        <taxon>Bacteroidota</taxon>
        <taxon>Cytophagia</taxon>
        <taxon>Cytophagales</taxon>
        <taxon>Flectobacillaceae</taxon>
        <taxon>Arcicella</taxon>
    </lineage>
</organism>
<evidence type="ECO:0000256" key="1">
    <source>
        <dbReference type="SAM" id="Coils"/>
    </source>
</evidence>
<evidence type="ECO:0000313" key="2">
    <source>
        <dbReference type="EMBL" id="MEA5402549.1"/>
    </source>
</evidence>